<protein>
    <submittedName>
        <fullName evidence="2">Uncharacterized protein</fullName>
    </submittedName>
</protein>
<dbReference type="Proteomes" id="UP001456524">
    <property type="component" value="Unassembled WGS sequence"/>
</dbReference>
<name>A0ABR1XEX5_9PEZI</name>
<evidence type="ECO:0000313" key="3">
    <source>
        <dbReference type="Proteomes" id="UP001456524"/>
    </source>
</evidence>
<dbReference type="EMBL" id="JBBWUH010000017">
    <property type="protein sequence ID" value="KAK8151478.1"/>
    <property type="molecule type" value="Genomic_DNA"/>
</dbReference>
<feature type="compositionally biased region" description="Basic and acidic residues" evidence="1">
    <location>
        <begin position="159"/>
        <end position="171"/>
    </location>
</feature>
<sequence length="203" mass="21438">MGDREGRTDGRTYQVADGESMDERRGREREERRGEEGRDEQSRAGGELLCHGMAGRGSASASIGLSPTTPPQPSFPLLSLHLCCSLLLSSALSSALSSHRTTCFATDSGSLSFLRASFFHLPSAGLALSPMSRPLRRVSDDTLTPVFCRTRSSHALRSARSDAAHLARTRDGTGTTSRAEHGTAAAGGSDGLFRGVAGSDLKS</sequence>
<keyword evidence="3" id="KW-1185">Reference proteome</keyword>
<feature type="compositionally biased region" description="Basic and acidic residues" evidence="1">
    <location>
        <begin position="21"/>
        <end position="42"/>
    </location>
</feature>
<feature type="region of interest" description="Disordered" evidence="1">
    <location>
        <begin position="1"/>
        <end position="45"/>
    </location>
</feature>
<accession>A0ABR1XEX5</accession>
<proteinExistence type="predicted"/>
<gene>
    <name evidence="2" type="ORF">IWX90DRAFT_93403</name>
</gene>
<evidence type="ECO:0000313" key="2">
    <source>
        <dbReference type="EMBL" id="KAK8151478.1"/>
    </source>
</evidence>
<evidence type="ECO:0000256" key="1">
    <source>
        <dbReference type="SAM" id="MobiDB-lite"/>
    </source>
</evidence>
<feature type="compositionally biased region" description="Basic and acidic residues" evidence="1">
    <location>
        <begin position="1"/>
        <end position="10"/>
    </location>
</feature>
<reference evidence="2 3" key="1">
    <citation type="journal article" date="2022" name="G3 (Bethesda)">
        <title>Enemy or ally: a genomic approach to elucidate the lifestyle of Phyllosticta citrichinaensis.</title>
        <authorList>
            <person name="Buijs V.A."/>
            <person name="Groenewald J.Z."/>
            <person name="Haridas S."/>
            <person name="LaButti K.M."/>
            <person name="Lipzen A."/>
            <person name="Martin F.M."/>
            <person name="Barry K."/>
            <person name="Grigoriev I.V."/>
            <person name="Crous P.W."/>
            <person name="Seidl M.F."/>
        </authorList>
    </citation>
    <scope>NUCLEOTIDE SEQUENCE [LARGE SCALE GENOMIC DNA]</scope>
    <source>
        <strain evidence="2 3">CBS 129764</strain>
    </source>
</reference>
<organism evidence="2 3">
    <name type="scientific">Phyllosticta citrichinensis</name>
    <dbReference type="NCBI Taxonomy" id="1130410"/>
    <lineage>
        <taxon>Eukaryota</taxon>
        <taxon>Fungi</taxon>
        <taxon>Dikarya</taxon>
        <taxon>Ascomycota</taxon>
        <taxon>Pezizomycotina</taxon>
        <taxon>Dothideomycetes</taxon>
        <taxon>Dothideomycetes incertae sedis</taxon>
        <taxon>Botryosphaeriales</taxon>
        <taxon>Phyllostictaceae</taxon>
        <taxon>Phyllosticta</taxon>
    </lineage>
</organism>
<feature type="region of interest" description="Disordered" evidence="1">
    <location>
        <begin position="159"/>
        <end position="191"/>
    </location>
</feature>
<comment type="caution">
    <text evidence="2">The sequence shown here is derived from an EMBL/GenBank/DDBJ whole genome shotgun (WGS) entry which is preliminary data.</text>
</comment>